<dbReference type="PANTHER" id="PTHR47540:SF1">
    <property type="entry name" value="ACTIVATOR OF STRESS GENES 1-RELATED"/>
    <property type="match status" value="1"/>
</dbReference>
<evidence type="ECO:0000256" key="5">
    <source>
        <dbReference type="ARBA" id="ARBA00023163"/>
    </source>
</evidence>
<evidence type="ECO:0000256" key="3">
    <source>
        <dbReference type="ARBA" id="ARBA00023015"/>
    </source>
</evidence>
<evidence type="ECO:0000256" key="2">
    <source>
        <dbReference type="ARBA" id="ARBA00022833"/>
    </source>
</evidence>
<comment type="caution">
    <text evidence="7">The sequence shown here is derived from an EMBL/GenBank/DDBJ whole genome shotgun (WGS) entry which is preliminary data.</text>
</comment>
<keyword evidence="4" id="KW-0238">DNA-binding</keyword>
<evidence type="ECO:0008006" key="9">
    <source>
        <dbReference type="Google" id="ProtNLM"/>
    </source>
</evidence>
<gene>
    <name evidence="7" type="ORF">BJX66DRAFT_333744</name>
</gene>
<dbReference type="InterPro" id="IPR051711">
    <property type="entry name" value="Stress_Response_Reg"/>
</dbReference>
<keyword evidence="6" id="KW-0539">Nucleus</keyword>
<evidence type="ECO:0000256" key="4">
    <source>
        <dbReference type="ARBA" id="ARBA00023125"/>
    </source>
</evidence>
<organism evidence="7 8">
    <name type="scientific">Aspergillus keveii</name>
    <dbReference type="NCBI Taxonomy" id="714993"/>
    <lineage>
        <taxon>Eukaryota</taxon>
        <taxon>Fungi</taxon>
        <taxon>Dikarya</taxon>
        <taxon>Ascomycota</taxon>
        <taxon>Pezizomycotina</taxon>
        <taxon>Eurotiomycetes</taxon>
        <taxon>Eurotiomycetidae</taxon>
        <taxon>Eurotiales</taxon>
        <taxon>Aspergillaceae</taxon>
        <taxon>Aspergillus</taxon>
        <taxon>Aspergillus subgen. Nidulantes</taxon>
    </lineage>
</organism>
<evidence type="ECO:0000256" key="6">
    <source>
        <dbReference type="ARBA" id="ARBA00023242"/>
    </source>
</evidence>
<dbReference type="EMBL" id="JBFTWV010000011">
    <property type="protein sequence ID" value="KAL2798715.1"/>
    <property type="molecule type" value="Genomic_DNA"/>
</dbReference>
<evidence type="ECO:0000256" key="1">
    <source>
        <dbReference type="ARBA" id="ARBA00004123"/>
    </source>
</evidence>
<evidence type="ECO:0000313" key="7">
    <source>
        <dbReference type="EMBL" id="KAL2798715.1"/>
    </source>
</evidence>
<keyword evidence="2" id="KW-0862">Zinc</keyword>
<accession>A0ABR4GI26</accession>
<comment type="subcellular location">
    <subcellularLocation>
        <location evidence="1">Nucleus</location>
    </subcellularLocation>
</comment>
<dbReference type="Proteomes" id="UP001610563">
    <property type="component" value="Unassembled WGS sequence"/>
</dbReference>
<protein>
    <recommendedName>
        <fullName evidence="9">C6 transcription factor</fullName>
    </recommendedName>
</protein>
<evidence type="ECO:0000313" key="8">
    <source>
        <dbReference type="Proteomes" id="UP001610563"/>
    </source>
</evidence>
<keyword evidence="3" id="KW-0805">Transcription regulation</keyword>
<dbReference type="PANTHER" id="PTHR47540">
    <property type="entry name" value="THIAMINE REPRESSIBLE GENES REGULATORY PROTEIN THI5"/>
    <property type="match status" value="1"/>
</dbReference>
<sequence length="433" mass="47856">MPYPADETSLLAGGNAHTKLTLIMPNVMRLVKVLKRNKPSTATDLQGLIDRSGLVEVERQLRTWFQGLPPELIPGGNATPRLERVRQLLRIAYAYVQMVLYEPLVQYMPRQPQGFVDPLILDYVMKYASVTRNIVSTGVSIHKTHVANYSSRSTMISTTYSAILSLIVFILNVPAPSGVKGAIFKETLEGRMTLEELSARNNLADQYVQKLNVIMGRFQDRPQPLPFSVSESTVPRTEAIYPPASWVAGRGNDEAFSSQTGMAAPEWPAMALHSQSLPAHYDPSHAPGGYVFDYTKTTAPIYQSDFLGTDHQVSTSNAPEPTHPWALDFYPLSEQQNESQSQLFSGDLTTLGISQFNTACLLFPDYSASAPMPYQQPGLSHPVSFTGQQTSLPEPVFPVSGLAPEVDYAGRFFETGELTAEQIWDNILFSGVY</sequence>
<name>A0ABR4GI26_9EURO</name>
<proteinExistence type="predicted"/>
<reference evidence="7 8" key="1">
    <citation type="submission" date="2024-07" db="EMBL/GenBank/DDBJ databases">
        <title>Section-level genome sequencing and comparative genomics of Aspergillus sections Usti and Cavernicolus.</title>
        <authorList>
            <consortium name="Lawrence Berkeley National Laboratory"/>
            <person name="Nybo J.L."/>
            <person name="Vesth T.C."/>
            <person name="Theobald S."/>
            <person name="Frisvad J.C."/>
            <person name="Larsen T.O."/>
            <person name="Kjaerboelling I."/>
            <person name="Rothschild-Mancinelli K."/>
            <person name="Lyhne E.K."/>
            <person name="Kogle M.E."/>
            <person name="Barry K."/>
            <person name="Clum A."/>
            <person name="Na H."/>
            <person name="Ledsgaard L."/>
            <person name="Lin J."/>
            <person name="Lipzen A."/>
            <person name="Kuo A."/>
            <person name="Riley R."/>
            <person name="Mondo S."/>
            <person name="Labutti K."/>
            <person name="Haridas S."/>
            <person name="Pangalinan J."/>
            <person name="Salamov A.A."/>
            <person name="Simmons B.A."/>
            <person name="Magnuson J.K."/>
            <person name="Chen J."/>
            <person name="Drula E."/>
            <person name="Henrissat B."/>
            <person name="Wiebenga A."/>
            <person name="Lubbers R.J."/>
            <person name="Gomes A.C."/>
            <person name="Makela M.R."/>
            <person name="Stajich J."/>
            <person name="Grigoriev I.V."/>
            <person name="Mortensen U.H."/>
            <person name="De Vries R.P."/>
            <person name="Baker S.E."/>
            <person name="Andersen M.R."/>
        </authorList>
    </citation>
    <scope>NUCLEOTIDE SEQUENCE [LARGE SCALE GENOMIC DNA]</scope>
    <source>
        <strain evidence="7 8">CBS 209.92</strain>
    </source>
</reference>
<keyword evidence="5" id="KW-0804">Transcription</keyword>
<dbReference type="CDD" id="cd12148">
    <property type="entry name" value="fungal_TF_MHR"/>
    <property type="match status" value="1"/>
</dbReference>
<keyword evidence="8" id="KW-1185">Reference proteome</keyword>